<sequence length="909" mass="100642">MANQQFKIIGMEKIDDAWSNIIELLQVPNQAGLFILGCFARRVTIYSQQVRAINLIDALAGQGYLTPASKVAVVGAGFSGLTAAAALTKLGIRPTLYDTQTASMHLQRSCVTRYIHPHIYDWPSEDINKIQASLPVLDWSANGSKNVVLEVQRDWDQHYKGKVSERLGKKVRDILVQGQQWQVVIEDGTSDTFDIIILAVGFGAEAEAKFSTTYWGDLPLEAAQVQEQTWMVSGAGDGALTDVIRLCMRHTDHKEALHSVVEELRKLDEKKLNDLCQQASVGIYGTKLFDTIDYDALTQHLDLRPTKIILNATQDELFGTEDEGPRASLLNRLVVWLLCKKERVELLGGRLDATSIKEIGNGDSYEVTVSGSSDPISCHRILLRHGPVAPIQTRKSGHSSININCPPSDLTSLHNKWKVLYKNRQSDPTLIIDWPSDMLSSARITPDFNSFPALWLYSKTKFPNRSDVNPPLRAFKAMFKDEGIQLHLKTFCGRQVQIAGSMPTLAFEDAVATPRMLSHAVQAICRAPVVIVDGSPIAPALAFLLGIRAVVRRGITLVYHQGTMGEVAWKSMPFNLREARIVEIGNNYSVVDFQQPLTAVLEEGLRRFSIHPQLYSDLPGFDTLRSLGGDTKDISARSGTTEILVLCPFDGKYKQNCWVELQRVVQEYFPNSKFPDGPAKRVIDLDAPEMLVRRLFESIRLDEVCIADLTNNRANVYFELGVRLAAHPNGAYTIHCCDTEFSQDGSTEEALRQLLGSRPYSVDADSSAGINEALTSITSRPAHPNGAPKVGLVFSIVVRNIEIQQEAGGTSILDMLWNNVSSAGGTDMSKWTVLPVMYQQNTQINSNTLRFIADGLIAYALLARHNGLTQATDERLASAIYCLDNLKEERALSAETKQKIVELLALIPS</sequence>
<name>A0A1M7RC16_9BURK</name>
<organism evidence="1 2">
    <name type="scientific">Duganella sacchari</name>
    <dbReference type="NCBI Taxonomy" id="551987"/>
    <lineage>
        <taxon>Bacteria</taxon>
        <taxon>Pseudomonadati</taxon>
        <taxon>Pseudomonadota</taxon>
        <taxon>Betaproteobacteria</taxon>
        <taxon>Burkholderiales</taxon>
        <taxon>Oxalobacteraceae</taxon>
        <taxon>Telluria group</taxon>
        <taxon>Duganella</taxon>
    </lineage>
</organism>
<dbReference type="Pfam" id="PF13450">
    <property type="entry name" value="NAD_binding_8"/>
    <property type="match status" value="1"/>
</dbReference>
<dbReference type="SUPFAM" id="SSF51905">
    <property type="entry name" value="FAD/NAD(P)-binding domain"/>
    <property type="match status" value="1"/>
</dbReference>
<dbReference type="STRING" id="551987.SAMN05192549_11883"/>
<dbReference type="Gene3D" id="3.50.50.60">
    <property type="entry name" value="FAD/NAD(P)-binding domain"/>
    <property type="match status" value="1"/>
</dbReference>
<dbReference type="EMBL" id="FRCX01000018">
    <property type="protein sequence ID" value="SHN43813.1"/>
    <property type="molecule type" value="Genomic_DNA"/>
</dbReference>
<evidence type="ECO:0000313" key="2">
    <source>
        <dbReference type="Proteomes" id="UP000184339"/>
    </source>
</evidence>
<dbReference type="AlphaFoldDB" id="A0A1M7RC16"/>
<dbReference type="OrthoDB" id="9147056at2"/>
<dbReference type="InterPro" id="IPR036188">
    <property type="entry name" value="FAD/NAD-bd_sf"/>
</dbReference>
<keyword evidence="2" id="KW-1185">Reference proteome</keyword>
<proteinExistence type="predicted"/>
<evidence type="ECO:0000313" key="1">
    <source>
        <dbReference type="EMBL" id="SHN43813.1"/>
    </source>
</evidence>
<gene>
    <name evidence="1" type="ORF">SAMN05192549_11883</name>
</gene>
<protein>
    <submittedName>
        <fullName evidence="1">Pyridine nucleotide-disulphide oxidoreductase</fullName>
    </submittedName>
</protein>
<reference evidence="2" key="1">
    <citation type="submission" date="2016-11" db="EMBL/GenBank/DDBJ databases">
        <authorList>
            <person name="Varghese N."/>
            <person name="Submissions S."/>
        </authorList>
    </citation>
    <scope>NUCLEOTIDE SEQUENCE [LARGE SCALE GENOMIC DNA]</scope>
    <source>
        <strain evidence="2">Sac-22</strain>
    </source>
</reference>
<accession>A0A1M7RC16</accession>
<dbReference type="Proteomes" id="UP000184339">
    <property type="component" value="Unassembled WGS sequence"/>
</dbReference>